<name>A0A9W3BX97_RAPSA</name>
<evidence type="ECO:0000313" key="5">
    <source>
        <dbReference type="RefSeq" id="XP_056843864.1"/>
    </source>
</evidence>
<keyword evidence="2" id="KW-1185">Reference proteome</keyword>
<feature type="compositionally biased region" description="Acidic residues" evidence="1">
    <location>
        <begin position="296"/>
        <end position="308"/>
    </location>
</feature>
<feature type="region of interest" description="Disordered" evidence="1">
    <location>
        <begin position="41"/>
        <end position="65"/>
    </location>
</feature>
<dbReference type="KEGG" id="rsz:108808734"/>
<dbReference type="GO" id="GO:0003746">
    <property type="term" value="F:translation elongation factor activity"/>
    <property type="evidence" value="ECO:0007669"/>
    <property type="project" value="UniProtKB-KW"/>
</dbReference>
<dbReference type="AlphaFoldDB" id="A0A9W3BX97"/>
<feature type="compositionally biased region" description="Basic and acidic residues" evidence="1">
    <location>
        <begin position="283"/>
        <end position="295"/>
    </location>
</feature>
<keyword evidence="3 4" id="KW-0648">Protein biosynthesis</keyword>
<reference evidence="3 4" key="2">
    <citation type="submission" date="2025-04" db="UniProtKB">
        <authorList>
            <consortium name="RefSeq"/>
        </authorList>
    </citation>
    <scope>IDENTIFICATION</scope>
    <source>
        <tissue evidence="3 4">Leaf</tissue>
    </source>
</reference>
<dbReference type="RefSeq" id="XP_056843862.1">
    <property type="nucleotide sequence ID" value="XM_056987882.1"/>
</dbReference>
<feature type="compositionally biased region" description="Acidic residues" evidence="1">
    <location>
        <begin position="330"/>
        <end position="346"/>
    </location>
</feature>
<feature type="region of interest" description="Disordered" evidence="1">
    <location>
        <begin position="105"/>
        <end position="133"/>
    </location>
</feature>
<evidence type="ECO:0000313" key="3">
    <source>
        <dbReference type="RefSeq" id="XP_056843862.1"/>
    </source>
</evidence>
<feature type="compositionally biased region" description="Acidic residues" evidence="1">
    <location>
        <begin position="234"/>
        <end position="245"/>
    </location>
</feature>
<protein>
    <submittedName>
        <fullName evidence="3 4">Transcription elongation factor SPT6</fullName>
    </submittedName>
</protein>
<feature type="compositionally biased region" description="Basic and acidic residues" evidence="1">
    <location>
        <begin position="52"/>
        <end position="65"/>
    </location>
</feature>
<dbReference type="RefSeq" id="XP_056843864.1">
    <property type="nucleotide sequence ID" value="XM_056987884.1"/>
</dbReference>
<evidence type="ECO:0000256" key="1">
    <source>
        <dbReference type="SAM" id="MobiDB-lite"/>
    </source>
</evidence>
<proteinExistence type="predicted"/>
<keyword evidence="3 4" id="KW-0251">Elongation factor</keyword>
<organism evidence="2 4">
    <name type="scientific">Raphanus sativus</name>
    <name type="common">Radish</name>
    <name type="synonym">Raphanus raphanistrum var. sativus</name>
    <dbReference type="NCBI Taxonomy" id="3726"/>
    <lineage>
        <taxon>Eukaryota</taxon>
        <taxon>Viridiplantae</taxon>
        <taxon>Streptophyta</taxon>
        <taxon>Embryophyta</taxon>
        <taxon>Tracheophyta</taxon>
        <taxon>Spermatophyta</taxon>
        <taxon>Magnoliopsida</taxon>
        <taxon>eudicotyledons</taxon>
        <taxon>Gunneridae</taxon>
        <taxon>Pentapetalae</taxon>
        <taxon>rosids</taxon>
        <taxon>malvids</taxon>
        <taxon>Brassicales</taxon>
        <taxon>Brassicaceae</taxon>
        <taxon>Brassiceae</taxon>
        <taxon>Raphanus</taxon>
    </lineage>
</organism>
<dbReference type="Proteomes" id="UP000504610">
    <property type="component" value="Chromosome 6"/>
</dbReference>
<accession>A0A9W3BX97</accession>
<dbReference type="RefSeq" id="XP_056843863.1">
    <property type="nucleotide sequence ID" value="XM_056987883.1"/>
</dbReference>
<reference evidence="2" key="1">
    <citation type="journal article" date="2019" name="Database">
        <title>The radish genome database (RadishGD): an integrated information resource for radish genomics.</title>
        <authorList>
            <person name="Yu H.J."/>
            <person name="Baek S."/>
            <person name="Lee Y.J."/>
            <person name="Cho A."/>
            <person name="Mun J.H."/>
        </authorList>
    </citation>
    <scope>NUCLEOTIDE SEQUENCE [LARGE SCALE GENOMIC DNA]</scope>
    <source>
        <strain evidence="2">cv. WK10039</strain>
    </source>
</reference>
<evidence type="ECO:0000313" key="2">
    <source>
        <dbReference type="Proteomes" id="UP000504610"/>
    </source>
</evidence>
<dbReference type="OrthoDB" id="1095295at2759"/>
<feature type="compositionally biased region" description="Acidic residues" evidence="1">
    <location>
        <begin position="105"/>
        <end position="131"/>
    </location>
</feature>
<feature type="region of interest" description="Disordered" evidence="1">
    <location>
        <begin position="216"/>
        <end position="308"/>
    </location>
</feature>
<dbReference type="GeneID" id="108808734"/>
<feature type="region of interest" description="Disordered" evidence="1">
    <location>
        <begin position="324"/>
        <end position="385"/>
    </location>
</feature>
<evidence type="ECO:0000313" key="4">
    <source>
        <dbReference type="RefSeq" id="XP_056843863.1"/>
    </source>
</evidence>
<sequence length="385" mass="44724">MGAIEDNRWVDMMIDKIGFALTKVDESIQKSIELWKELTKDIYDEQPNNGKPGEEDSSRDKSVTVVKERPIQHWGMRLGEAKESTSQHWSICDSKFPESLIQELEDDEVEEKEKEDDEGTVSESSGEEDICELTLGNSGTRYRLNRHHLHNEEASTGLSLKWKDGYEQLKDDDKSWGDDYDDCENLWKSYPRVPLGSCYLPPVHPLHKENNAVYFRRRNPYHMSTNDDTSSKQEEEEDEDEEEETKLETSGTSYSPSGYHHRNKEDTEDLRDRYEQLKMASSRARDGYELLKNDDTSSEDEDSWNEEEDVAEYWSRKYRVMSDATNISSVDDDDDDDDYDIDDDDLSDKLQGFVDVKEEETENKTESGEVETISPEGGWVYVTRE</sequence>
<gene>
    <name evidence="3 4 5" type="primary">LOC108808734</name>
</gene>